<comment type="similarity">
    <text evidence="1">Belongs to the metallo-dependent hydrolases superfamily. ATZ/TRZ family.</text>
</comment>
<name>A0ABY4V609_9GAMM</name>
<sequence length="473" mass="51858">MPKTLLLKNAEVLVTMDSERREIPNGGIFAEEGIITAVGPTDKLPMSADTIIDASGQIVLPGLVNTHHHLNQTLTRNLPATQNKNLFAWLQLHYPIWSRINPEASRTSALIGLAELILSGCTTVFDHSYLFKSGNKVDFHIEAAKDLGVRFHASRGSMSLGRSQGGLPPDESVEDEDFILQDSIRVIDRYHDASYGALTRIVLAPCSPFTVSENLLKETALLARDKGVMLHTHICETFDEERHTLERFGKRPLEWMGESEWLGPDVWFAHAIHIDTQEINTFARTGCGIAHCPSSNMRLASGIAPVKDYIAAGIKVGLGVDGSASNDASNMLLETRQAMLLSRLRMGLRPPEGPHRYAQLPQSHPLRSPEWMTAREALELATIGGASVLNRTDIGALEVGRCADFFSLELNTIQYAGALSDPVAAIVFCAPQSAKTVVIHGRQVVSNGEITSINMEPVIRDHNQWSQRLLANG</sequence>
<keyword evidence="2 4" id="KW-0378">Hydrolase</keyword>
<dbReference type="Gene3D" id="2.30.40.10">
    <property type="entry name" value="Urease, subunit C, domain 1"/>
    <property type="match status" value="1"/>
</dbReference>
<organism evidence="4 5">
    <name type="scientific">Microbulbifer variabilis</name>
    <dbReference type="NCBI Taxonomy" id="266805"/>
    <lineage>
        <taxon>Bacteria</taxon>
        <taxon>Pseudomonadati</taxon>
        <taxon>Pseudomonadota</taxon>
        <taxon>Gammaproteobacteria</taxon>
        <taxon>Cellvibrionales</taxon>
        <taxon>Microbulbiferaceae</taxon>
        <taxon>Microbulbifer</taxon>
    </lineage>
</organism>
<dbReference type="InterPro" id="IPR011059">
    <property type="entry name" value="Metal-dep_hydrolase_composite"/>
</dbReference>
<dbReference type="EC" id="3.5.4.32" evidence="4"/>
<dbReference type="PANTHER" id="PTHR43794:SF11">
    <property type="entry name" value="AMIDOHYDROLASE-RELATED DOMAIN-CONTAINING PROTEIN"/>
    <property type="match status" value="1"/>
</dbReference>
<dbReference type="SUPFAM" id="SSF51556">
    <property type="entry name" value="Metallo-dependent hydrolases"/>
    <property type="match status" value="1"/>
</dbReference>
<dbReference type="Proteomes" id="UP001055658">
    <property type="component" value="Chromosome"/>
</dbReference>
<proteinExistence type="inferred from homology"/>
<dbReference type="Gene3D" id="3.20.20.140">
    <property type="entry name" value="Metal-dependent hydrolases"/>
    <property type="match status" value="1"/>
</dbReference>
<dbReference type="InterPro" id="IPR006680">
    <property type="entry name" value="Amidohydro-rel"/>
</dbReference>
<dbReference type="CDD" id="cd01298">
    <property type="entry name" value="ATZ_TRZ_like"/>
    <property type="match status" value="1"/>
</dbReference>
<evidence type="ECO:0000256" key="2">
    <source>
        <dbReference type="ARBA" id="ARBA00022801"/>
    </source>
</evidence>
<evidence type="ECO:0000256" key="1">
    <source>
        <dbReference type="ARBA" id="ARBA00006745"/>
    </source>
</evidence>
<reference evidence="4" key="1">
    <citation type="submission" date="2022-02" db="EMBL/GenBank/DDBJ databases">
        <title>Coral-associated bacteria.</title>
        <authorList>
            <person name="Tang K."/>
            <person name="Wang X."/>
        </authorList>
    </citation>
    <scope>NUCLEOTIDE SEQUENCE</scope>
    <source>
        <strain evidence="4">SCSIO 43006</strain>
    </source>
</reference>
<dbReference type="GO" id="GO:0102127">
    <property type="term" value="F:8-oxoguanine deaminase activity"/>
    <property type="evidence" value="ECO:0007669"/>
    <property type="project" value="UniProtKB-EC"/>
</dbReference>
<dbReference type="RefSeq" id="WP_252081796.1">
    <property type="nucleotide sequence ID" value="NZ_CP092418.1"/>
</dbReference>
<feature type="domain" description="Amidohydrolase-related" evidence="3">
    <location>
        <begin position="58"/>
        <end position="444"/>
    </location>
</feature>
<dbReference type="NCBIfam" id="NF006055">
    <property type="entry name" value="PRK08203.1"/>
    <property type="match status" value="1"/>
</dbReference>
<dbReference type="PANTHER" id="PTHR43794">
    <property type="entry name" value="AMINOHYDROLASE SSNA-RELATED"/>
    <property type="match status" value="1"/>
</dbReference>
<keyword evidence="5" id="KW-1185">Reference proteome</keyword>
<accession>A0ABY4V609</accession>
<dbReference type="EMBL" id="CP092418">
    <property type="protein sequence ID" value="USD19699.1"/>
    <property type="molecule type" value="Genomic_DNA"/>
</dbReference>
<dbReference type="Pfam" id="PF01979">
    <property type="entry name" value="Amidohydro_1"/>
    <property type="match status" value="1"/>
</dbReference>
<evidence type="ECO:0000313" key="5">
    <source>
        <dbReference type="Proteomes" id="UP001055658"/>
    </source>
</evidence>
<dbReference type="InterPro" id="IPR032466">
    <property type="entry name" value="Metal_Hydrolase"/>
</dbReference>
<protein>
    <submittedName>
        <fullName evidence="4">8-oxoguanine deaminase</fullName>
        <ecNumber evidence="4">3.5.4.32</ecNumber>
    </submittedName>
</protein>
<dbReference type="SUPFAM" id="SSF51338">
    <property type="entry name" value="Composite domain of metallo-dependent hydrolases"/>
    <property type="match status" value="2"/>
</dbReference>
<gene>
    <name evidence="4" type="ORF">MJO52_11450</name>
</gene>
<evidence type="ECO:0000259" key="3">
    <source>
        <dbReference type="Pfam" id="PF01979"/>
    </source>
</evidence>
<dbReference type="InterPro" id="IPR050287">
    <property type="entry name" value="MTA/SAH_deaminase"/>
</dbReference>
<evidence type="ECO:0000313" key="4">
    <source>
        <dbReference type="EMBL" id="USD19699.1"/>
    </source>
</evidence>